<dbReference type="SUPFAM" id="SSF51230">
    <property type="entry name" value="Single hybrid motif"/>
    <property type="match status" value="2"/>
</dbReference>
<dbReference type="EC" id="2.3.1.12" evidence="8"/>
<dbReference type="PANTHER" id="PTHR23151">
    <property type="entry name" value="DIHYDROLIPOAMIDE ACETYL/SUCCINYL-TRANSFERASE-RELATED"/>
    <property type="match status" value="1"/>
</dbReference>
<feature type="domain" description="Peripheral subunit-binding (PSBD)" evidence="11">
    <location>
        <begin position="287"/>
        <end position="324"/>
    </location>
</feature>
<feature type="region of interest" description="Disordered" evidence="9">
    <location>
        <begin position="235"/>
        <end position="261"/>
    </location>
</feature>
<feature type="region of interest" description="Disordered" evidence="9">
    <location>
        <begin position="321"/>
        <end position="382"/>
    </location>
</feature>
<keyword evidence="12" id="KW-0670">Pyruvate</keyword>
<dbReference type="PANTHER" id="PTHR23151:SF90">
    <property type="entry name" value="DIHYDROLIPOYLLYSINE-RESIDUE ACETYLTRANSFERASE COMPONENT OF PYRUVATE DEHYDROGENASE COMPLEX, MITOCHONDRIAL-RELATED"/>
    <property type="match status" value="1"/>
</dbReference>
<comment type="caution">
    <text evidence="12">The sequence shown here is derived from an EMBL/GenBank/DDBJ whole genome shotgun (WGS) entry which is preliminary data.</text>
</comment>
<proteinExistence type="inferred from homology"/>
<sequence>MPKMSDTMTEGVIASWLKKVGDKVKAGDIIAEVETDKATMELENYEDGTLLHIGPKEGDAVAVDGVLAIVGKEGEDISALLNGAPTAPAPAAAAPAAEAAPAPAAQPAPTPAPAVAPAAAPAAPAAPAPAPVVGAAPAAPAGNGKKATVIRMPKMSDTMTEGTIASWLKKVGDKVKSGDILAEVETDKATMELENYDDGTLLYIGPKDGEAVAVDGILAIIGEEGADVQALLGGQSGGSAAPAAPAPAAAPETAAAEAAPAAATPAAPAAAGAPQSATVTQPGGRIFASPLAKSIAKDKGIDLSSIKGSGENGRIVSRDLESAQPGAAPATQPAAAPAAAAQPAPAAPAAPAAAPTAEAPAPQPRPQDPKTPASQDYTDTPVSQMRKVIARRLSESLFTAPHFYLTMEINMDRAMEVRTQLNTLSPVKLSFNDLVVKASAVALRQHPVVNSSWLGDKIRQNHVINIGVAVAVDEGLLVPVVRNADGKGLSQIATEVKALAEKAKTKKLQPAEWEGSTFTISNLGMFGIEEFTAIINPPDACILAVGGIKQTAVVKDGQLAIGNIMKVTLSCDHRVVDGATGAAFLQTLKALLEDPMRMLI</sequence>
<dbReference type="Pfam" id="PF00364">
    <property type="entry name" value="Biotin_lipoyl"/>
    <property type="match status" value="2"/>
</dbReference>
<feature type="compositionally biased region" description="Low complexity" evidence="9">
    <location>
        <begin position="87"/>
        <end position="103"/>
    </location>
</feature>
<keyword evidence="4 8" id="KW-0450">Lipoyl</keyword>
<dbReference type="PROSITE" id="PS00189">
    <property type="entry name" value="LIPOYL"/>
    <property type="match status" value="2"/>
</dbReference>
<evidence type="ECO:0000256" key="5">
    <source>
        <dbReference type="ARBA" id="ARBA00023315"/>
    </source>
</evidence>
<feature type="compositionally biased region" description="Pro residues" evidence="9">
    <location>
        <begin position="104"/>
        <end position="114"/>
    </location>
</feature>
<comment type="similarity">
    <text evidence="1 8">Belongs to the 2-oxoacid dehydrogenase family.</text>
</comment>
<feature type="domain" description="Lipoyl-binding" evidence="10">
    <location>
        <begin position="1"/>
        <end position="71"/>
    </location>
</feature>
<dbReference type="InterPro" id="IPR003016">
    <property type="entry name" value="2-oxoA_DH_lipoyl-BS"/>
</dbReference>
<dbReference type="PROSITE" id="PS51826">
    <property type="entry name" value="PSBD"/>
    <property type="match status" value="1"/>
</dbReference>
<dbReference type="SUPFAM" id="SSF47005">
    <property type="entry name" value="Peripheral subunit-binding domain of 2-oxo acid dehydrogenase complex"/>
    <property type="match status" value="1"/>
</dbReference>
<keyword evidence="3 8" id="KW-0808">Transferase</keyword>
<dbReference type="InterPro" id="IPR023213">
    <property type="entry name" value="CAT-like_dom_sf"/>
</dbReference>
<feature type="compositionally biased region" description="Low complexity" evidence="9">
    <location>
        <begin position="323"/>
        <end position="360"/>
    </location>
</feature>
<evidence type="ECO:0000313" key="12">
    <source>
        <dbReference type="EMBL" id="GAA4011147.1"/>
    </source>
</evidence>
<dbReference type="EMBL" id="BAABDJ010000027">
    <property type="protein sequence ID" value="GAA4011147.1"/>
    <property type="molecule type" value="Genomic_DNA"/>
</dbReference>
<dbReference type="SUPFAM" id="SSF52777">
    <property type="entry name" value="CoA-dependent acyltransferases"/>
    <property type="match status" value="1"/>
</dbReference>
<evidence type="ECO:0000256" key="2">
    <source>
        <dbReference type="ARBA" id="ARBA00011484"/>
    </source>
</evidence>
<dbReference type="InterPro" id="IPR001078">
    <property type="entry name" value="2-oxoacid_DH_actylTfrase"/>
</dbReference>
<dbReference type="InterPro" id="IPR004167">
    <property type="entry name" value="PSBD"/>
</dbReference>
<accession>A0ABP7SFU6</accession>
<evidence type="ECO:0000313" key="13">
    <source>
        <dbReference type="Proteomes" id="UP001500567"/>
    </source>
</evidence>
<comment type="subunit">
    <text evidence="2">Forms a 24-polypeptide structural core with octahedral symmetry.</text>
</comment>
<comment type="cofactor">
    <cofactor evidence="8">
        <name>(R)-lipoate</name>
        <dbReference type="ChEBI" id="CHEBI:83088"/>
    </cofactor>
    <text evidence="8">Binds 2 lipoyl cofactors covalently.</text>
</comment>
<comment type="function">
    <text evidence="6">The pyruvate dehydrogenase complex catalyzes the overall conversion of pyruvate to acetyl-CoA and CO(2). It contains multiple copies of three enzymatic components: pyruvate dehydrogenase (E1), dihydrolipoamide acetyltransferase (E2) and lipoamide dehydrogenase (E3).</text>
</comment>
<dbReference type="Proteomes" id="UP001500567">
    <property type="component" value="Unassembled WGS sequence"/>
</dbReference>
<evidence type="ECO:0000256" key="6">
    <source>
        <dbReference type="ARBA" id="ARBA00025211"/>
    </source>
</evidence>
<evidence type="ECO:0000256" key="3">
    <source>
        <dbReference type="ARBA" id="ARBA00022679"/>
    </source>
</evidence>
<name>A0ABP7SFU6_9BACT</name>
<dbReference type="InterPro" id="IPR006257">
    <property type="entry name" value="LAT1"/>
</dbReference>
<dbReference type="Pfam" id="PF00198">
    <property type="entry name" value="2-oxoacid_dh"/>
    <property type="match status" value="1"/>
</dbReference>
<evidence type="ECO:0000256" key="4">
    <source>
        <dbReference type="ARBA" id="ARBA00022823"/>
    </source>
</evidence>
<dbReference type="PROSITE" id="PS50968">
    <property type="entry name" value="BIOTINYL_LIPOYL"/>
    <property type="match status" value="2"/>
</dbReference>
<dbReference type="InterPro" id="IPR000089">
    <property type="entry name" value="Biotin_lipoyl"/>
</dbReference>
<dbReference type="Gene3D" id="4.10.320.10">
    <property type="entry name" value="E3-binding domain"/>
    <property type="match status" value="1"/>
</dbReference>
<reference evidence="13" key="1">
    <citation type="journal article" date="2019" name="Int. J. Syst. Evol. Microbiol.">
        <title>The Global Catalogue of Microorganisms (GCM) 10K type strain sequencing project: providing services to taxonomists for standard genome sequencing and annotation.</title>
        <authorList>
            <consortium name="The Broad Institute Genomics Platform"/>
            <consortium name="The Broad Institute Genome Sequencing Center for Infectious Disease"/>
            <person name="Wu L."/>
            <person name="Ma J."/>
        </authorList>
    </citation>
    <scope>NUCLEOTIDE SEQUENCE [LARGE SCALE GENOMIC DNA]</scope>
    <source>
        <strain evidence="13">JCM 17224</strain>
    </source>
</reference>
<dbReference type="InterPro" id="IPR045257">
    <property type="entry name" value="E2/Pdx1"/>
</dbReference>
<evidence type="ECO:0000256" key="8">
    <source>
        <dbReference type="RuleBase" id="RU361137"/>
    </source>
</evidence>
<dbReference type="Gene3D" id="3.30.559.10">
    <property type="entry name" value="Chloramphenicol acetyltransferase-like domain"/>
    <property type="match status" value="1"/>
</dbReference>
<evidence type="ECO:0000259" key="11">
    <source>
        <dbReference type="PROSITE" id="PS51826"/>
    </source>
</evidence>
<feature type="compositionally biased region" description="Low complexity" evidence="9">
    <location>
        <begin position="131"/>
        <end position="141"/>
    </location>
</feature>
<dbReference type="Pfam" id="PF02817">
    <property type="entry name" value="E3_binding"/>
    <property type="match status" value="1"/>
</dbReference>
<evidence type="ECO:0000256" key="1">
    <source>
        <dbReference type="ARBA" id="ARBA00007317"/>
    </source>
</evidence>
<organism evidence="12 13">
    <name type="scientific">Hymenobacter fastidiosus</name>
    <dbReference type="NCBI Taxonomy" id="486264"/>
    <lineage>
        <taxon>Bacteria</taxon>
        <taxon>Pseudomonadati</taxon>
        <taxon>Bacteroidota</taxon>
        <taxon>Cytophagia</taxon>
        <taxon>Cytophagales</taxon>
        <taxon>Hymenobacteraceae</taxon>
        <taxon>Hymenobacter</taxon>
    </lineage>
</organism>
<feature type="domain" description="Lipoyl-binding" evidence="10">
    <location>
        <begin position="147"/>
        <end position="222"/>
    </location>
</feature>
<dbReference type="Gene3D" id="2.40.50.100">
    <property type="match status" value="2"/>
</dbReference>
<evidence type="ECO:0000259" key="10">
    <source>
        <dbReference type="PROSITE" id="PS50968"/>
    </source>
</evidence>
<evidence type="ECO:0000256" key="7">
    <source>
        <dbReference type="ARBA" id="ARBA00048370"/>
    </source>
</evidence>
<dbReference type="InterPro" id="IPR011053">
    <property type="entry name" value="Single_hybrid_motif"/>
</dbReference>
<feature type="compositionally biased region" description="Low complexity" evidence="9">
    <location>
        <begin position="240"/>
        <end position="261"/>
    </location>
</feature>
<protein>
    <recommendedName>
        <fullName evidence="8">Acetyltransferase component of pyruvate dehydrogenase complex</fullName>
        <ecNumber evidence="8">2.3.1.12</ecNumber>
    </recommendedName>
</protein>
<dbReference type="InterPro" id="IPR036625">
    <property type="entry name" value="E3-bd_dom_sf"/>
</dbReference>
<keyword evidence="5 8" id="KW-0012">Acyltransferase</keyword>
<feature type="region of interest" description="Disordered" evidence="9">
    <location>
        <begin position="87"/>
        <end position="145"/>
    </location>
</feature>
<gene>
    <name evidence="12" type="ORF">GCM10022408_24350</name>
</gene>
<keyword evidence="13" id="KW-1185">Reference proteome</keyword>
<comment type="catalytic activity">
    <reaction evidence="7 8">
        <text>N(6)-[(R)-dihydrolipoyl]-L-lysyl-[protein] + acetyl-CoA = N(6)-[(R)-S(8)-acetyldihydrolipoyl]-L-lysyl-[protein] + CoA</text>
        <dbReference type="Rhea" id="RHEA:17017"/>
        <dbReference type="Rhea" id="RHEA-COMP:10475"/>
        <dbReference type="Rhea" id="RHEA-COMP:10478"/>
        <dbReference type="ChEBI" id="CHEBI:57287"/>
        <dbReference type="ChEBI" id="CHEBI:57288"/>
        <dbReference type="ChEBI" id="CHEBI:83100"/>
        <dbReference type="ChEBI" id="CHEBI:83111"/>
        <dbReference type="EC" id="2.3.1.12"/>
    </reaction>
</comment>
<dbReference type="NCBIfam" id="TIGR01349">
    <property type="entry name" value="PDHac_trf_mito"/>
    <property type="match status" value="1"/>
</dbReference>
<dbReference type="CDD" id="cd06849">
    <property type="entry name" value="lipoyl_domain"/>
    <property type="match status" value="2"/>
</dbReference>
<evidence type="ECO:0000256" key="9">
    <source>
        <dbReference type="SAM" id="MobiDB-lite"/>
    </source>
</evidence>